<dbReference type="GeneTree" id="ENSGT00940000166006"/>
<dbReference type="Gene3D" id="2.40.50.140">
    <property type="entry name" value="Nucleic acid-binding proteins"/>
    <property type="match status" value="1"/>
</dbReference>
<dbReference type="SUPFAM" id="SSF46785">
    <property type="entry name" value="Winged helix' DNA-binding domain"/>
    <property type="match status" value="1"/>
</dbReference>
<reference evidence="6" key="3">
    <citation type="submission" date="2025-09" db="UniProtKB">
        <authorList>
            <consortium name="Ensembl"/>
        </authorList>
    </citation>
    <scope>IDENTIFICATION</scope>
</reference>
<dbReference type="GO" id="GO:0005662">
    <property type="term" value="C:DNA replication factor A complex"/>
    <property type="evidence" value="ECO:0007669"/>
    <property type="project" value="TreeGrafter"/>
</dbReference>
<sequence length="263" mass="28661">MSKNGFGSYGSISAAGGASGGNDQPSQGGGTAPATKLFRSRALIQEIVPCSVNQLLTSTLVDDVFQIRGVEVSQVSIVGIIRQAERAPNYVLYKIDDMTTKPIEVRQWVSKEQAKQGVTLLPVGMYVKVFGTLKCSAGVKCLEVLNIRVLESMNEFTAHVLETGHAHMMLPKAYQAAPVQNAPVTPLEMDGVQESGEDCPDYILKEVLRLIRECPRKEGKSLQQLQTELCSLSIKTIKQAIDYLTIEGHVYCTVDGEHFKSAD</sequence>
<dbReference type="GeneID" id="106823075"/>
<proteinExistence type="inferred from homology"/>
<dbReference type="InterPro" id="IPR036388">
    <property type="entry name" value="WH-like_DNA-bd_sf"/>
</dbReference>
<accession>A0A9L0IQP2</accession>
<evidence type="ECO:0000256" key="4">
    <source>
        <dbReference type="ARBA" id="ARBA00023242"/>
    </source>
</evidence>
<evidence type="ECO:0000313" key="7">
    <source>
        <dbReference type="Proteomes" id="UP000694387"/>
    </source>
</evidence>
<reference evidence="6" key="2">
    <citation type="submission" date="2025-08" db="UniProtKB">
        <authorList>
            <consortium name="Ensembl"/>
        </authorList>
    </citation>
    <scope>IDENTIFICATION</scope>
</reference>
<name>A0A9L0IQP2_EQUAS</name>
<dbReference type="InterPro" id="IPR040260">
    <property type="entry name" value="RFA2-like"/>
</dbReference>
<dbReference type="GO" id="GO:0000724">
    <property type="term" value="P:double-strand break repair via homologous recombination"/>
    <property type="evidence" value="ECO:0007669"/>
    <property type="project" value="TreeGrafter"/>
</dbReference>
<keyword evidence="4" id="KW-0539">Nucleus</keyword>
<evidence type="ECO:0000256" key="1">
    <source>
        <dbReference type="ARBA" id="ARBA00004123"/>
    </source>
</evidence>
<keyword evidence="3" id="KW-0238">DNA-binding</keyword>
<dbReference type="FunFam" id="1.10.10.10:FF:000168">
    <property type="entry name" value="Replication protein A 32 kDa subunit"/>
    <property type="match status" value="1"/>
</dbReference>
<dbReference type="GO" id="GO:0003697">
    <property type="term" value="F:single-stranded DNA binding"/>
    <property type="evidence" value="ECO:0007669"/>
    <property type="project" value="TreeGrafter"/>
</dbReference>
<dbReference type="Pfam" id="PF08784">
    <property type="entry name" value="RPA_C"/>
    <property type="match status" value="1"/>
</dbReference>
<dbReference type="PANTHER" id="PTHR13989">
    <property type="entry name" value="REPLICATION PROTEIN A-RELATED"/>
    <property type="match status" value="1"/>
</dbReference>
<dbReference type="AlphaFoldDB" id="A0A9L0IQP2"/>
<dbReference type="PIRSF" id="PIRSF036949">
    <property type="entry name" value="RPA32"/>
    <property type="match status" value="1"/>
</dbReference>
<dbReference type="CDD" id="cd04478">
    <property type="entry name" value="RPA2_DBD_D"/>
    <property type="match status" value="1"/>
</dbReference>
<reference evidence="6 7" key="1">
    <citation type="journal article" date="2020" name="Nat. Commun.">
        <title>Donkey genomes provide new insights into domestication and selection for coat color.</title>
        <authorList>
            <person name="Wang"/>
            <person name="C."/>
            <person name="Li"/>
            <person name="H."/>
            <person name="Guo"/>
            <person name="Y."/>
            <person name="Huang"/>
            <person name="J."/>
            <person name="Sun"/>
            <person name="Y."/>
            <person name="Min"/>
            <person name="J."/>
            <person name="Wang"/>
            <person name="J."/>
            <person name="Fang"/>
            <person name="X."/>
            <person name="Zhao"/>
            <person name="Z."/>
            <person name="Wang"/>
            <person name="S."/>
            <person name="Zhang"/>
            <person name="Y."/>
            <person name="Liu"/>
            <person name="Q."/>
            <person name="Jiang"/>
            <person name="Q."/>
            <person name="Wang"/>
            <person name="X."/>
            <person name="Guo"/>
            <person name="Y."/>
            <person name="Yang"/>
            <person name="C."/>
            <person name="Wang"/>
            <person name="Y."/>
            <person name="Tian"/>
            <person name="F."/>
            <person name="Zhuang"/>
            <person name="G."/>
            <person name="Fan"/>
            <person name="Y."/>
            <person name="Gao"/>
            <person name="Q."/>
            <person name="Li"/>
            <person name="Y."/>
            <person name="Ju"/>
            <person name="Z."/>
            <person name="Li"/>
            <person name="J."/>
            <person name="Li"/>
            <person name="R."/>
            <person name="Hou"/>
            <person name="M."/>
            <person name="Yang"/>
            <person name="G."/>
            <person name="Liu"/>
            <person name="G."/>
            <person name="Liu"/>
            <person name="W."/>
            <person name="Guo"/>
            <person name="J."/>
            <person name="Pan"/>
            <person name="S."/>
            <person name="Fan"/>
            <person name="G."/>
            <person name="Zhang"/>
            <person name="W."/>
            <person name="Zhang"/>
            <person name="R."/>
            <person name="Yu"/>
            <person name="J."/>
            <person name="Zhang"/>
            <person name="X."/>
            <person name="Yin"/>
            <person name="Q."/>
            <person name="Ji"/>
            <person name="C."/>
            <person name="Jin"/>
            <person name="Y."/>
            <person name="Yue"/>
            <person name="G."/>
            <person name="Liu"/>
            <person name="M."/>
            <person name="Xu"/>
            <person name="J."/>
            <person name="Liu"/>
            <person name="S."/>
            <person name="Jordana"/>
            <person name="J."/>
            <person name="Noce"/>
            <person name="A."/>
            <person name="Amills"/>
            <person name="M."/>
            <person name="Wu"/>
            <person name="D.D."/>
            <person name="Li"/>
            <person name="S."/>
            <person name="Zhou"/>
            <person name="X. and Zhong"/>
            <person name="J."/>
        </authorList>
    </citation>
    <scope>NUCLEOTIDE SEQUENCE [LARGE SCALE GENOMIC DNA]</scope>
</reference>
<evidence type="ECO:0000256" key="2">
    <source>
        <dbReference type="ARBA" id="ARBA00007815"/>
    </source>
</evidence>
<dbReference type="OrthoDB" id="25571at2759"/>
<protein>
    <submittedName>
        <fullName evidence="6">Replication protein A4</fullName>
    </submittedName>
</protein>
<evidence type="ECO:0000256" key="3">
    <source>
        <dbReference type="ARBA" id="ARBA00023125"/>
    </source>
</evidence>
<keyword evidence="7" id="KW-1185">Reference proteome</keyword>
<dbReference type="InterPro" id="IPR036390">
    <property type="entry name" value="WH_DNA-bd_sf"/>
</dbReference>
<evidence type="ECO:0000259" key="5">
    <source>
        <dbReference type="Pfam" id="PF08784"/>
    </source>
</evidence>
<dbReference type="Gene3D" id="1.10.10.10">
    <property type="entry name" value="Winged helix-like DNA-binding domain superfamily/Winged helix DNA-binding domain"/>
    <property type="match status" value="1"/>
</dbReference>
<comment type="subcellular location">
    <subcellularLocation>
        <location evidence="1">Nucleus</location>
    </subcellularLocation>
</comment>
<feature type="domain" description="Replication protein A C-terminal" evidence="5">
    <location>
        <begin position="205"/>
        <end position="255"/>
    </location>
</feature>
<dbReference type="KEGG" id="eai:106823075"/>
<dbReference type="FunFam" id="2.40.50.140:FF:000735">
    <property type="match status" value="1"/>
</dbReference>
<dbReference type="Ensembl" id="ENSEAST00005052893.1">
    <property type="protein sequence ID" value="ENSEASP00005042438.1"/>
    <property type="gene ID" value="ENSEASG00005030498.1"/>
</dbReference>
<dbReference type="GO" id="GO:0006289">
    <property type="term" value="P:nucleotide-excision repair"/>
    <property type="evidence" value="ECO:0007669"/>
    <property type="project" value="TreeGrafter"/>
</dbReference>
<gene>
    <name evidence="6" type="primary">RPA4</name>
</gene>
<evidence type="ECO:0000313" key="6">
    <source>
        <dbReference type="Ensembl" id="ENSEASP00005042438.1"/>
    </source>
</evidence>
<dbReference type="RefSeq" id="XP_014684029.1">
    <property type="nucleotide sequence ID" value="XM_014828543.3"/>
</dbReference>
<dbReference type="GO" id="GO:0000781">
    <property type="term" value="C:chromosome, telomeric region"/>
    <property type="evidence" value="ECO:0007669"/>
    <property type="project" value="TreeGrafter"/>
</dbReference>
<comment type="similarity">
    <text evidence="2">Belongs to the replication factor A protein 2 family.</text>
</comment>
<dbReference type="GO" id="GO:0035861">
    <property type="term" value="C:site of double-strand break"/>
    <property type="evidence" value="ECO:0007669"/>
    <property type="project" value="TreeGrafter"/>
</dbReference>
<dbReference type="Proteomes" id="UP000694387">
    <property type="component" value="Chromosome 8"/>
</dbReference>
<organism evidence="6 7">
    <name type="scientific">Equus asinus</name>
    <name type="common">Donkey</name>
    <name type="synonym">Equus africanus asinus</name>
    <dbReference type="NCBI Taxonomy" id="9793"/>
    <lineage>
        <taxon>Eukaryota</taxon>
        <taxon>Metazoa</taxon>
        <taxon>Chordata</taxon>
        <taxon>Craniata</taxon>
        <taxon>Vertebrata</taxon>
        <taxon>Euteleostomi</taxon>
        <taxon>Mammalia</taxon>
        <taxon>Eutheria</taxon>
        <taxon>Laurasiatheria</taxon>
        <taxon>Perissodactyla</taxon>
        <taxon>Equidae</taxon>
        <taxon>Equus</taxon>
    </lineage>
</organism>
<dbReference type="CTD" id="29935"/>
<dbReference type="InterPro" id="IPR014646">
    <property type="entry name" value="Rfa2/RPA32"/>
</dbReference>
<dbReference type="PANTHER" id="PTHR13989:SF53">
    <property type="entry name" value="REPLICATION PROTEIN A 30 KDA SUBUNIT"/>
    <property type="match status" value="1"/>
</dbReference>
<dbReference type="GO" id="GO:0006260">
    <property type="term" value="P:DNA replication"/>
    <property type="evidence" value="ECO:0007669"/>
    <property type="project" value="InterPro"/>
</dbReference>
<dbReference type="SUPFAM" id="SSF50249">
    <property type="entry name" value="Nucleic acid-binding proteins"/>
    <property type="match status" value="1"/>
</dbReference>
<dbReference type="InterPro" id="IPR012340">
    <property type="entry name" value="NA-bd_OB-fold"/>
</dbReference>
<dbReference type="InterPro" id="IPR014892">
    <property type="entry name" value="RPA_C"/>
</dbReference>